<evidence type="ECO:0000256" key="6">
    <source>
        <dbReference type="ARBA" id="ARBA00022857"/>
    </source>
</evidence>
<dbReference type="InterPro" id="IPR013328">
    <property type="entry name" value="6PGD_dom2"/>
</dbReference>
<comment type="catalytic activity">
    <reaction evidence="9 10">
        <text>(R)-pantoate + NADP(+) = 2-dehydropantoate + NADPH + H(+)</text>
        <dbReference type="Rhea" id="RHEA:16233"/>
        <dbReference type="ChEBI" id="CHEBI:11561"/>
        <dbReference type="ChEBI" id="CHEBI:15378"/>
        <dbReference type="ChEBI" id="CHEBI:15980"/>
        <dbReference type="ChEBI" id="CHEBI:57783"/>
        <dbReference type="ChEBI" id="CHEBI:58349"/>
        <dbReference type="EC" id="1.1.1.169"/>
    </reaction>
</comment>
<comment type="function">
    <text evidence="10">Catalyzes the NADPH-dependent reduction of ketopantoate into pantoic acid.</text>
</comment>
<dbReference type="NCBIfam" id="TIGR00745">
    <property type="entry name" value="apbA_panE"/>
    <property type="match status" value="1"/>
</dbReference>
<sequence>MVGAGGIGCYYAARLIHAGHECVLVARGKHLQALQQHGLQLQHPQFVFDAPVIATDVAGLCQDYACEDFDLLILAAKSSATIPLMEQLQSWVVTAKTPMLSLQNGVTNEKHIAAIMGMERTAGGLAVKIGAHIVAPGKVEATGEAQIDFGAWPSAAANPGLQPLLAVLSPLFTEAGIPNTLYDKVNYALWRKLVINNGVNPLTALTLMDTQAVTSDPVLRHTVHRMMEETARAANIAGVSLTAEDVEQMFSLICRFDAIKTSMQVDREKGRPMEIEDICGPVIQYCREGGQPAETTELIRTLLLRASALDHR</sequence>
<dbReference type="InterPro" id="IPR008927">
    <property type="entry name" value="6-PGluconate_DH-like_C_sf"/>
</dbReference>
<dbReference type="InterPro" id="IPR013332">
    <property type="entry name" value="KPR_N"/>
</dbReference>
<keyword evidence="7 10" id="KW-0560">Oxidoreductase</keyword>
<proteinExistence type="inferred from homology"/>
<comment type="similarity">
    <text evidence="2 10">Belongs to the ketopantoate reductase family.</text>
</comment>
<dbReference type="Proteomes" id="UP000679575">
    <property type="component" value="Chromosome"/>
</dbReference>
<feature type="domain" description="Ketopantoate reductase N-terminal" evidence="11">
    <location>
        <begin position="2"/>
        <end position="153"/>
    </location>
</feature>
<evidence type="ECO:0000259" key="12">
    <source>
        <dbReference type="Pfam" id="PF08546"/>
    </source>
</evidence>
<dbReference type="InterPro" id="IPR013752">
    <property type="entry name" value="KPA_reductase"/>
</dbReference>
<dbReference type="Gene3D" id="1.10.1040.10">
    <property type="entry name" value="N-(1-d-carboxylethyl)-l-norvaline Dehydrogenase, domain 2"/>
    <property type="match status" value="1"/>
</dbReference>
<feature type="domain" description="Ketopantoate reductase C-terminal" evidence="12">
    <location>
        <begin position="186"/>
        <end position="303"/>
    </location>
</feature>
<evidence type="ECO:0000256" key="5">
    <source>
        <dbReference type="ARBA" id="ARBA00022655"/>
    </source>
</evidence>
<reference evidence="13 14" key="1">
    <citation type="submission" date="2021-04" db="EMBL/GenBank/DDBJ databases">
        <title>Novel species identification of genus Shewanella.</title>
        <authorList>
            <person name="Liu G."/>
        </authorList>
    </citation>
    <scope>NUCLEOTIDE SEQUENCE [LARGE SCALE GENOMIC DNA]</scope>
    <source>
        <strain evidence="13 14">FJAT-54481</strain>
    </source>
</reference>
<dbReference type="InterPro" id="IPR003710">
    <property type="entry name" value="ApbA"/>
</dbReference>
<dbReference type="Gene3D" id="3.40.50.720">
    <property type="entry name" value="NAD(P)-binding Rossmann-like Domain"/>
    <property type="match status" value="1"/>
</dbReference>
<evidence type="ECO:0000256" key="2">
    <source>
        <dbReference type="ARBA" id="ARBA00007870"/>
    </source>
</evidence>
<dbReference type="Pfam" id="PF02558">
    <property type="entry name" value="ApbA"/>
    <property type="match status" value="1"/>
</dbReference>
<dbReference type="SUPFAM" id="SSF48179">
    <property type="entry name" value="6-phosphogluconate dehydrogenase C-terminal domain-like"/>
    <property type="match status" value="1"/>
</dbReference>
<comment type="pathway">
    <text evidence="1 10">Cofactor biosynthesis; (R)-pantothenate biosynthesis; (R)-pantoate from 3-methyl-2-oxobutanoate: step 2/2.</text>
</comment>
<evidence type="ECO:0000256" key="7">
    <source>
        <dbReference type="ARBA" id="ARBA00023002"/>
    </source>
</evidence>
<protein>
    <recommendedName>
        <fullName evidence="4 10">2-dehydropantoate 2-reductase</fullName>
        <ecNumber evidence="3 10">1.1.1.169</ecNumber>
    </recommendedName>
    <alternativeName>
        <fullName evidence="8 10">Ketopantoate reductase</fullName>
    </alternativeName>
</protein>
<gene>
    <name evidence="13" type="ORF">KDN34_04600</name>
</gene>
<organism evidence="13 14">
    <name type="scientific">Shewanella yunxiaonensis</name>
    <dbReference type="NCBI Taxonomy" id="2829809"/>
    <lineage>
        <taxon>Bacteria</taxon>
        <taxon>Pseudomonadati</taxon>
        <taxon>Pseudomonadota</taxon>
        <taxon>Gammaproteobacteria</taxon>
        <taxon>Alteromonadales</taxon>
        <taxon>Shewanellaceae</taxon>
        <taxon>Shewanella</taxon>
    </lineage>
</organism>
<keyword evidence="6 10" id="KW-0521">NADP</keyword>
<evidence type="ECO:0000259" key="11">
    <source>
        <dbReference type="Pfam" id="PF02558"/>
    </source>
</evidence>
<evidence type="ECO:0000313" key="13">
    <source>
        <dbReference type="EMBL" id="QUN07530.1"/>
    </source>
</evidence>
<name>A0ABX7YXK9_9GAMM</name>
<accession>A0ABX7YXK9</accession>
<keyword evidence="5 10" id="KW-0566">Pantothenate biosynthesis</keyword>
<dbReference type="SUPFAM" id="SSF51735">
    <property type="entry name" value="NAD(P)-binding Rossmann-fold domains"/>
    <property type="match status" value="1"/>
</dbReference>
<evidence type="ECO:0000256" key="8">
    <source>
        <dbReference type="ARBA" id="ARBA00032024"/>
    </source>
</evidence>
<dbReference type="GO" id="GO:0008677">
    <property type="term" value="F:2-dehydropantoate 2-reductase activity"/>
    <property type="evidence" value="ECO:0007669"/>
    <property type="project" value="UniProtKB-EC"/>
</dbReference>
<dbReference type="InterPro" id="IPR036291">
    <property type="entry name" value="NAD(P)-bd_dom_sf"/>
</dbReference>
<dbReference type="Pfam" id="PF08546">
    <property type="entry name" value="ApbA_C"/>
    <property type="match status" value="1"/>
</dbReference>
<evidence type="ECO:0000313" key="14">
    <source>
        <dbReference type="Proteomes" id="UP000679575"/>
    </source>
</evidence>
<dbReference type="PANTHER" id="PTHR21708:SF26">
    <property type="entry name" value="2-DEHYDROPANTOATE 2-REDUCTASE"/>
    <property type="match status" value="1"/>
</dbReference>
<evidence type="ECO:0000256" key="1">
    <source>
        <dbReference type="ARBA" id="ARBA00004994"/>
    </source>
</evidence>
<evidence type="ECO:0000256" key="10">
    <source>
        <dbReference type="RuleBase" id="RU362068"/>
    </source>
</evidence>
<dbReference type="EC" id="1.1.1.169" evidence="3 10"/>
<dbReference type="EMBL" id="CP073587">
    <property type="protein sequence ID" value="QUN07530.1"/>
    <property type="molecule type" value="Genomic_DNA"/>
</dbReference>
<keyword evidence="14" id="KW-1185">Reference proteome</keyword>
<evidence type="ECO:0000256" key="9">
    <source>
        <dbReference type="ARBA" id="ARBA00048793"/>
    </source>
</evidence>
<dbReference type="PANTHER" id="PTHR21708">
    <property type="entry name" value="PROBABLE 2-DEHYDROPANTOATE 2-REDUCTASE"/>
    <property type="match status" value="1"/>
</dbReference>
<evidence type="ECO:0000256" key="3">
    <source>
        <dbReference type="ARBA" id="ARBA00013014"/>
    </source>
</evidence>
<dbReference type="InterPro" id="IPR051402">
    <property type="entry name" value="KPR-Related"/>
</dbReference>
<evidence type="ECO:0000256" key="4">
    <source>
        <dbReference type="ARBA" id="ARBA00019465"/>
    </source>
</evidence>